<dbReference type="Pfam" id="PF02104">
    <property type="entry name" value="SURF1"/>
    <property type="match status" value="1"/>
</dbReference>
<keyword evidence="6" id="KW-0496">Mitochondrion</keyword>
<keyword evidence="6" id="KW-0999">Mitochondrion inner membrane</keyword>
<reference evidence="8 9" key="1">
    <citation type="submission" date="2019-04" db="EMBL/GenBank/DDBJ databases">
        <title>Annotation for the trematode Fasciola gigantica.</title>
        <authorList>
            <person name="Choi Y.-J."/>
        </authorList>
    </citation>
    <scope>NUCLEOTIDE SEQUENCE [LARGE SCALE GENOMIC DNA]</scope>
    <source>
        <strain evidence="8">Uganda_cow_1</strain>
    </source>
</reference>
<dbReference type="Proteomes" id="UP000316759">
    <property type="component" value="Unassembled WGS sequence"/>
</dbReference>
<feature type="region of interest" description="Disordered" evidence="7">
    <location>
        <begin position="139"/>
        <end position="160"/>
    </location>
</feature>
<evidence type="ECO:0000256" key="2">
    <source>
        <dbReference type="ARBA" id="ARBA00007165"/>
    </source>
</evidence>
<comment type="subcellular location">
    <subcellularLocation>
        <location evidence="1">Membrane</location>
    </subcellularLocation>
    <subcellularLocation>
        <location evidence="6">Mitochondrion inner membrane</location>
        <topology evidence="6">Multi-pass membrane protein</topology>
    </subcellularLocation>
</comment>
<comment type="caution">
    <text evidence="8">The sequence shown here is derived from an EMBL/GenBank/DDBJ whole genome shotgun (WGS) entry which is preliminary data.</text>
</comment>
<evidence type="ECO:0000256" key="4">
    <source>
        <dbReference type="ARBA" id="ARBA00022989"/>
    </source>
</evidence>
<evidence type="ECO:0000256" key="6">
    <source>
        <dbReference type="RuleBase" id="RU363076"/>
    </source>
</evidence>
<organism evidence="8 9">
    <name type="scientific">Fasciola gigantica</name>
    <name type="common">Giant liver fluke</name>
    <dbReference type="NCBI Taxonomy" id="46835"/>
    <lineage>
        <taxon>Eukaryota</taxon>
        <taxon>Metazoa</taxon>
        <taxon>Spiralia</taxon>
        <taxon>Lophotrochozoa</taxon>
        <taxon>Platyhelminthes</taxon>
        <taxon>Trematoda</taxon>
        <taxon>Digenea</taxon>
        <taxon>Plagiorchiida</taxon>
        <taxon>Echinostomata</taxon>
        <taxon>Echinostomatoidea</taxon>
        <taxon>Fasciolidae</taxon>
        <taxon>Fasciola</taxon>
    </lineage>
</organism>
<dbReference type="AlphaFoldDB" id="A0A504YQC3"/>
<dbReference type="STRING" id="46835.A0A504YQC3"/>
<evidence type="ECO:0000256" key="3">
    <source>
        <dbReference type="ARBA" id="ARBA00022692"/>
    </source>
</evidence>
<dbReference type="EMBL" id="SUNJ01005760">
    <property type="protein sequence ID" value="TPP63373.1"/>
    <property type="molecule type" value="Genomic_DNA"/>
</dbReference>
<dbReference type="InterPro" id="IPR045214">
    <property type="entry name" value="Surf1/Surf4"/>
</dbReference>
<evidence type="ECO:0000313" key="8">
    <source>
        <dbReference type="EMBL" id="TPP63373.1"/>
    </source>
</evidence>
<evidence type="ECO:0000256" key="1">
    <source>
        <dbReference type="ARBA" id="ARBA00004370"/>
    </source>
</evidence>
<accession>A0A504YQC3</accession>
<evidence type="ECO:0000313" key="9">
    <source>
        <dbReference type="Proteomes" id="UP000316759"/>
    </source>
</evidence>
<keyword evidence="3" id="KW-0812">Transmembrane</keyword>
<dbReference type="PANTHER" id="PTHR23427:SF2">
    <property type="entry name" value="SURFEIT LOCUS PROTEIN 1"/>
    <property type="match status" value="1"/>
</dbReference>
<keyword evidence="9" id="KW-1185">Reference proteome</keyword>
<dbReference type="CDD" id="cd06662">
    <property type="entry name" value="SURF1"/>
    <property type="match status" value="1"/>
</dbReference>
<proteinExistence type="inferred from homology"/>
<evidence type="ECO:0000256" key="5">
    <source>
        <dbReference type="ARBA" id="ARBA00023136"/>
    </source>
</evidence>
<keyword evidence="5" id="KW-0472">Membrane</keyword>
<protein>
    <recommendedName>
        <fullName evidence="6">SURF1-like protein</fullName>
    </recommendedName>
</protein>
<keyword evidence="4" id="KW-1133">Transmembrane helix</keyword>
<dbReference type="GO" id="GO:0005743">
    <property type="term" value="C:mitochondrial inner membrane"/>
    <property type="evidence" value="ECO:0007669"/>
    <property type="project" value="UniProtKB-SubCell"/>
</dbReference>
<sequence length="201" mass="22454">MLRLTVFLFRSVRDVGSFGPQSFRFKKKPGIFAYSLLASNRYYVLISKVMPTFCATLGYWQVGRRQWKLNLLAQIDENVHKSATPLPAEASASLDLPEYTPITVRGRFDHSREVLIGPRSLIDDMLPVGVLESGSKVMAPIPRSGKSTRRQRSAQSQPTSPVGYFVVTPFHLADRPGQSILVNRGWVHLDVRDPATRAAGQ</sequence>
<dbReference type="PANTHER" id="PTHR23427">
    <property type="entry name" value="SURFEIT LOCUS PROTEIN"/>
    <property type="match status" value="1"/>
</dbReference>
<dbReference type="PROSITE" id="PS50895">
    <property type="entry name" value="SURF1"/>
    <property type="match status" value="1"/>
</dbReference>
<gene>
    <name evidence="8" type="ORF">FGIG_05741</name>
</gene>
<comment type="function">
    <text evidence="6">Probably involved in the biogenesis of the COX complex.</text>
</comment>
<dbReference type="InterPro" id="IPR002994">
    <property type="entry name" value="Surf1/Shy1"/>
</dbReference>
<evidence type="ECO:0000256" key="7">
    <source>
        <dbReference type="SAM" id="MobiDB-lite"/>
    </source>
</evidence>
<comment type="similarity">
    <text evidence="2 6">Belongs to the SURF1 family.</text>
</comment>
<dbReference type="OrthoDB" id="10040024at2759"/>
<name>A0A504YQC3_FASGI</name>